<evidence type="ECO:0000256" key="5">
    <source>
        <dbReference type="ARBA" id="ARBA00022806"/>
    </source>
</evidence>
<dbReference type="GO" id="GO:0005524">
    <property type="term" value="F:ATP binding"/>
    <property type="evidence" value="ECO:0007669"/>
    <property type="project" value="UniProtKB-KW"/>
</dbReference>
<evidence type="ECO:0000256" key="8">
    <source>
        <dbReference type="PROSITE-ProRule" id="PRU00175"/>
    </source>
</evidence>
<feature type="domain" description="RING-type" evidence="9">
    <location>
        <begin position="139"/>
        <end position="185"/>
    </location>
</feature>
<evidence type="ECO:0000256" key="1">
    <source>
        <dbReference type="ARBA" id="ARBA00022723"/>
    </source>
</evidence>
<reference evidence="11" key="1">
    <citation type="submission" date="2021-01" db="EMBL/GenBank/DDBJ databases">
        <authorList>
            <person name="Corre E."/>
            <person name="Pelletier E."/>
            <person name="Niang G."/>
            <person name="Scheremetjew M."/>
            <person name="Finn R."/>
            <person name="Kale V."/>
            <person name="Holt S."/>
            <person name="Cochrane G."/>
            <person name="Meng A."/>
            <person name="Brown T."/>
            <person name="Cohen L."/>
        </authorList>
    </citation>
    <scope>NUCLEOTIDE SEQUENCE</scope>
    <source>
        <strain evidence="11">CCAP1064/1</strain>
    </source>
</reference>
<evidence type="ECO:0008006" key="12">
    <source>
        <dbReference type="Google" id="ProtNLM"/>
    </source>
</evidence>
<dbReference type="GO" id="GO:0006281">
    <property type="term" value="P:DNA repair"/>
    <property type="evidence" value="ECO:0007669"/>
    <property type="project" value="TreeGrafter"/>
</dbReference>
<gene>
    <name evidence="11" type="ORF">PINE0816_LOCUS2823</name>
</gene>
<evidence type="ECO:0000256" key="3">
    <source>
        <dbReference type="ARBA" id="ARBA00022771"/>
    </source>
</evidence>
<dbReference type="InterPro" id="IPR049730">
    <property type="entry name" value="SNF2/RAD54-like_C"/>
</dbReference>
<dbReference type="Pfam" id="PF13639">
    <property type="entry name" value="zf-RING_2"/>
    <property type="match status" value="1"/>
</dbReference>
<dbReference type="GO" id="GO:0016787">
    <property type="term" value="F:hydrolase activity"/>
    <property type="evidence" value="ECO:0007669"/>
    <property type="project" value="UniProtKB-KW"/>
</dbReference>
<dbReference type="Gene3D" id="3.40.50.300">
    <property type="entry name" value="P-loop containing nucleotide triphosphate hydrolases"/>
    <property type="match status" value="1"/>
</dbReference>
<dbReference type="Pfam" id="PF00271">
    <property type="entry name" value="Helicase_C"/>
    <property type="match status" value="1"/>
</dbReference>
<evidence type="ECO:0000313" key="11">
    <source>
        <dbReference type="EMBL" id="CAD8406706.1"/>
    </source>
</evidence>
<dbReference type="EMBL" id="HBEL01005891">
    <property type="protein sequence ID" value="CAD8406706.1"/>
    <property type="molecule type" value="Transcribed_RNA"/>
</dbReference>
<dbReference type="PANTHER" id="PTHR45626:SF17">
    <property type="entry name" value="HELICASE-LIKE TRANSCRIPTION FACTOR"/>
    <property type="match status" value="1"/>
</dbReference>
<dbReference type="SUPFAM" id="SSF57850">
    <property type="entry name" value="RING/U-box"/>
    <property type="match status" value="1"/>
</dbReference>
<dbReference type="GO" id="GO:0004386">
    <property type="term" value="F:helicase activity"/>
    <property type="evidence" value="ECO:0007669"/>
    <property type="project" value="UniProtKB-KW"/>
</dbReference>
<dbReference type="InterPro" id="IPR017907">
    <property type="entry name" value="Znf_RING_CS"/>
</dbReference>
<evidence type="ECO:0000259" key="10">
    <source>
        <dbReference type="PROSITE" id="PS51194"/>
    </source>
</evidence>
<proteinExistence type="predicted"/>
<dbReference type="SMART" id="SM00184">
    <property type="entry name" value="RING"/>
    <property type="match status" value="1"/>
</dbReference>
<dbReference type="Gene3D" id="3.30.40.10">
    <property type="entry name" value="Zinc/RING finger domain, C3HC4 (zinc finger)"/>
    <property type="match status" value="1"/>
</dbReference>
<dbReference type="GO" id="GO:0008094">
    <property type="term" value="F:ATP-dependent activity, acting on DNA"/>
    <property type="evidence" value="ECO:0007669"/>
    <property type="project" value="TreeGrafter"/>
</dbReference>
<dbReference type="InterPro" id="IPR001841">
    <property type="entry name" value="Znf_RING"/>
</dbReference>
<evidence type="ECO:0000259" key="9">
    <source>
        <dbReference type="PROSITE" id="PS50089"/>
    </source>
</evidence>
<keyword evidence="1" id="KW-0479">Metal-binding</keyword>
<name>A0A7S0G7I8_9STRA</name>
<dbReference type="AlphaFoldDB" id="A0A7S0G7I8"/>
<accession>A0A7S0G7I8</accession>
<keyword evidence="3 8" id="KW-0863">Zinc-finger</keyword>
<dbReference type="InterPro" id="IPR027417">
    <property type="entry name" value="P-loop_NTPase"/>
</dbReference>
<dbReference type="CDD" id="cd18793">
    <property type="entry name" value="SF2_C_SNF"/>
    <property type="match status" value="1"/>
</dbReference>
<organism evidence="11">
    <name type="scientific">Proboscia inermis</name>
    <dbReference type="NCBI Taxonomy" id="420281"/>
    <lineage>
        <taxon>Eukaryota</taxon>
        <taxon>Sar</taxon>
        <taxon>Stramenopiles</taxon>
        <taxon>Ochrophyta</taxon>
        <taxon>Bacillariophyta</taxon>
        <taxon>Coscinodiscophyceae</taxon>
        <taxon>Rhizosoleniophycidae</taxon>
        <taxon>Rhizosoleniales</taxon>
        <taxon>Rhizosoleniaceae</taxon>
        <taxon>Proboscia</taxon>
    </lineage>
</organism>
<evidence type="ECO:0000256" key="7">
    <source>
        <dbReference type="ARBA" id="ARBA00022840"/>
    </source>
</evidence>
<dbReference type="SMART" id="SM00490">
    <property type="entry name" value="HELICc"/>
    <property type="match status" value="1"/>
</dbReference>
<dbReference type="GO" id="GO:0005634">
    <property type="term" value="C:nucleus"/>
    <property type="evidence" value="ECO:0007669"/>
    <property type="project" value="TreeGrafter"/>
</dbReference>
<dbReference type="PROSITE" id="PS50089">
    <property type="entry name" value="ZF_RING_2"/>
    <property type="match status" value="1"/>
</dbReference>
<keyword evidence="4" id="KW-0378">Hydrolase</keyword>
<dbReference type="PANTHER" id="PTHR45626">
    <property type="entry name" value="TRANSCRIPTION TERMINATION FACTOR 2-RELATED"/>
    <property type="match status" value="1"/>
</dbReference>
<sequence length="406" mass="45961">MSHILLRRSKALVQIKLVSKEIQLRSITFPEGFHKDVYKALFGTFRAVYVALLSDVKQNAMKNYNHIFEKLMRMRQACCSALLVPEERRTAAIKLWEELQKRNADNQNPLTAEEGKTLLEKLKGTFTTEKDEDSLLPECAICLMEMEMNEAVILKNCTHIFCHGCISRVFSGASSGCKAFCPLCRQPFENSDMIQRSIATASIACHDELTESKNSRMKTEKSGIEMSPKIAALLEAMKDMPIDEKGVIFSQFTSFLNLIGAAIEQAGHLFTRIDGSMATSCRTEAIRAFCSNDDDSPRFILCSLHAAGTGINLTRGNHAFMMDCWWNVAIENQAMDRIHRIGQTRKVRVIRFVMKNTIEERMVILQEQKSLQGKASVEKLNPDEQRRTRMSNLQGLLMLDDDSNSE</sequence>
<keyword evidence="2" id="KW-0547">Nucleotide-binding</keyword>
<feature type="domain" description="Helicase C-terminal" evidence="10">
    <location>
        <begin position="229"/>
        <end position="394"/>
    </location>
</feature>
<keyword evidence="5" id="KW-0347">Helicase</keyword>
<dbReference type="InterPro" id="IPR013083">
    <property type="entry name" value="Znf_RING/FYVE/PHD"/>
</dbReference>
<protein>
    <recommendedName>
        <fullName evidence="12">RING-type domain-containing protein</fullName>
    </recommendedName>
</protein>
<dbReference type="SUPFAM" id="SSF52540">
    <property type="entry name" value="P-loop containing nucleoside triphosphate hydrolases"/>
    <property type="match status" value="1"/>
</dbReference>
<keyword evidence="7" id="KW-0067">ATP-binding</keyword>
<dbReference type="InterPro" id="IPR001650">
    <property type="entry name" value="Helicase_C-like"/>
</dbReference>
<evidence type="ECO:0000256" key="6">
    <source>
        <dbReference type="ARBA" id="ARBA00022833"/>
    </source>
</evidence>
<evidence type="ECO:0000256" key="4">
    <source>
        <dbReference type="ARBA" id="ARBA00022801"/>
    </source>
</evidence>
<dbReference type="InterPro" id="IPR050628">
    <property type="entry name" value="SNF2_RAD54_helicase_TF"/>
</dbReference>
<dbReference type="PROSITE" id="PS51194">
    <property type="entry name" value="HELICASE_CTER"/>
    <property type="match status" value="1"/>
</dbReference>
<evidence type="ECO:0000256" key="2">
    <source>
        <dbReference type="ARBA" id="ARBA00022741"/>
    </source>
</evidence>
<dbReference type="GO" id="GO:0008270">
    <property type="term" value="F:zinc ion binding"/>
    <property type="evidence" value="ECO:0007669"/>
    <property type="project" value="UniProtKB-KW"/>
</dbReference>
<dbReference type="PROSITE" id="PS00518">
    <property type="entry name" value="ZF_RING_1"/>
    <property type="match status" value="1"/>
</dbReference>
<keyword evidence="6" id="KW-0862">Zinc</keyword>